<dbReference type="Proteomes" id="UP000515804">
    <property type="component" value="Chromosome"/>
</dbReference>
<organism evidence="1 2">
    <name type="scientific">Thermomonas carbonis</name>
    <dbReference type="NCBI Taxonomy" id="1463158"/>
    <lineage>
        <taxon>Bacteria</taxon>
        <taxon>Pseudomonadati</taxon>
        <taxon>Pseudomonadota</taxon>
        <taxon>Gammaproteobacteria</taxon>
        <taxon>Lysobacterales</taxon>
        <taxon>Lysobacteraceae</taxon>
        <taxon>Thermomonas</taxon>
    </lineage>
</organism>
<name>A0A7G9SNM2_9GAMM</name>
<sequence length="104" mass="11790">MSKINTVQIICRKETMSCTEAVAALMTKEDEPRMPSSALFSLLSEYTIESWTDTKIRAKSGKKVADVILEFDLTNKTATRHHQETKARGNQTANPDFIVEWELL</sequence>
<dbReference type="KEGG" id="tcn:H9L16_12280"/>
<protein>
    <submittedName>
        <fullName evidence="1">Uncharacterized protein</fullName>
    </submittedName>
</protein>
<dbReference type="EMBL" id="CP060719">
    <property type="protein sequence ID" value="QNN69447.1"/>
    <property type="molecule type" value="Genomic_DNA"/>
</dbReference>
<accession>A0A7G9SNM2</accession>
<gene>
    <name evidence="1" type="ORF">H9L16_12280</name>
</gene>
<keyword evidence="2" id="KW-1185">Reference proteome</keyword>
<dbReference type="AlphaFoldDB" id="A0A7G9SNM2"/>
<dbReference type="RefSeq" id="WP_187551966.1">
    <property type="nucleotide sequence ID" value="NZ_BMZL01000007.1"/>
</dbReference>
<reference evidence="1 2" key="1">
    <citation type="submission" date="2020-08" db="EMBL/GenBank/DDBJ databases">
        <title>Genome sequence of Thermomonas carbonis KCTC 42013T.</title>
        <authorList>
            <person name="Hyun D.-W."/>
            <person name="Bae J.-W."/>
        </authorList>
    </citation>
    <scope>NUCLEOTIDE SEQUENCE [LARGE SCALE GENOMIC DNA]</scope>
    <source>
        <strain evidence="1 2">KCTC 42013</strain>
    </source>
</reference>
<evidence type="ECO:0000313" key="2">
    <source>
        <dbReference type="Proteomes" id="UP000515804"/>
    </source>
</evidence>
<proteinExistence type="predicted"/>
<evidence type="ECO:0000313" key="1">
    <source>
        <dbReference type="EMBL" id="QNN69447.1"/>
    </source>
</evidence>